<name>A0ABV3U5L8_9GAMM</name>
<evidence type="ECO:0000313" key="1">
    <source>
        <dbReference type="EMBL" id="MEX1668756.1"/>
    </source>
</evidence>
<dbReference type="SUPFAM" id="SSF54427">
    <property type="entry name" value="NTF2-like"/>
    <property type="match status" value="2"/>
</dbReference>
<dbReference type="Proteomes" id="UP001557485">
    <property type="component" value="Unassembled WGS sequence"/>
</dbReference>
<sequence length="242" mass="27362">MHLGYLEEGRELASQENDNKARRSFLKKAGAALLVGGVAPSAAFGMSSAKAAEKGFKGTGRMGMSSGEDWIDTFFTGGAEAIVDYYADDFVFEDITLFQAIQDKEELYQAFLPFGKDSPVGIHQFDVIRYDGGMAGDRAAQIRLDTPEGYTPDEWAMWSKDTLMGSDHSYDEWCVMNWVWKAQHNVDFLGLPAKGKTTHTRGITFHCYKDRKVVREYTYWNFRDCAIQLGVMPQPNKFWLKK</sequence>
<dbReference type="RefSeq" id="WP_368381037.1">
    <property type="nucleotide sequence ID" value="NZ_JBFRYA010000005.1"/>
</dbReference>
<dbReference type="Gene3D" id="3.10.450.50">
    <property type="match status" value="1"/>
</dbReference>
<gene>
    <name evidence="1" type="ORF">AB4876_07520</name>
</gene>
<keyword evidence="2" id="KW-1185">Reference proteome</keyword>
<reference evidence="1 2" key="1">
    <citation type="journal article" date="2011" name="Int. J. Syst. Evol. Microbiol.">
        <title>Zhongshania antarctica gen. nov., sp. nov. and Zhongshania guokunii sp. nov., gammaproteobacteria respectively isolated from coastal attached (fast) ice and surface seawater of the Antarctic.</title>
        <authorList>
            <person name="Li H.J."/>
            <person name="Zhang X.Y."/>
            <person name="Chen C.X."/>
            <person name="Zhang Y.J."/>
            <person name="Gao Z.M."/>
            <person name="Yu Y."/>
            <person name="Chen X.L."/>
            <person name="Chen B."/>
            <person name="Zhang Y.Z."/>
        </authorList>
    </citation>
    <scope>NUCLEOTIDE SEQUENCE [LARGE SCALE GENOMIC DNA]</scope>
    <source>
        <strain evidence="1 2">ZS6-22T</strain>
    </source>
</reference>
<evidence type="ECO:0008006" key="3">
    <source>
        <dbReference type="Google" id="ProtNLM"/>
    </source>
</evidence>
<protein>
    <recommendedName>
        <fullName evidence="3">SnoaL-like domain-containing protein</fullName>
    </recommendedName>
</protein>
<dbReference type="EMBL" id="JBFRYA010000005">
    <property type="protein sequence ID" value="MEX1668756.1"/>
    <property type="molecule type" value="Genomic_DNA"/>
</dbReference>
<organism evidence="1 2">
    <name type="scientific">Zhongshania guokunii</name>
    <dbReference type="NCBI Taxonomy" id="641783"/>
    <lineage>
        <taxon>Bacteria</taxon>
        <taxon>Pseudomonadati</taxon>
        <taxon>Pseudomonadota</taxon>
        <taxon>Gammaproteobacteria</taxon>
        <taxon>Cellvibrionales</taxon>
        <taxon>Spongiibacteraceae</taxon>
        <taxon>Zhongshania</taxon>
    </lineage>
</organism>
<accession>A0ABV3U5L8</accession>
<proteinExistence type="predicted"/>
<comment type="caution">
    <text evidence="1">The sequence shown here is derived from an EMBL/GenBank/DDBJ whole genome shotgun (WGS) entry which is preliminary data.</text>
</comment>
<dbReference type="InterPro" id="IPR006311">
    <property type="entry name" value="TAT_signal"/>
</dbReference>
<evidence type="ECO:0000313" key="2">
    <source>
        <dbReference type="Proteomes" id="UP001557485"/>
    </source>
</evidence>
<dbReference type="InterPro" id="IPR032710">
    <property type="entry name" value="NTF2-like_dom_sf"/>
</dbReference>
<dbReference type="PROSITE" id="PS51318">
    <property type="entry name" value="TAT"/>
    <property type="match status" value="1"/>
</dbReference>